<keyword evidence="3" id="KW-1185">Reference proteome</keyword>
<name>A0A1M2VX67_TRAPU</name>
<comment type="caution">
    <text evidence="2">The sequence shown here is derived from an EMBL/GenBank/DDBJ whole genome shotgun (WGS) entry which is preliminary data.</text>
</comment>
<sequence length="105" mass="11720">MGASATDNPSGYPVFDGRLPLLAGCLEERFYQFDEGQRGVGWPDIQAFMVCDQLEWGDHVDIPRRRKGHETLCGAVVQHVDSSASTPQYTQVHRNQPSGWTRSSI</sequence>
<evidence type="ECO:0000313" key="3">
    <source>
        <dbReference type="Proteomes" id="UP000184267"/>
    </source>
</evidence>
<organism evidence="2 3">
    <name type="scientific">Trametes pubescens</name>
    <name type="common">White-rot fungus</name>
    <dbReference type="NCBI Taxonomy" id="154538"/>
    <lineage>
        <taxon>Eukaryota</taxon>
        <taxon>Fungi</taxon>
        <taxon>Dikarya</taxon>
        <taxon>Basidiomycota</taxon>
        <taxon>Agaricomycotina</taxon>
        <taxon>Agaricomycetes</taxon>
        <taxon>Polyporales</taxon>
        <taxon>Polyporaceae</taxon>
        <taxon>Trametes</taxon>
    </lineage>
</organism>
<proteinExistence type="predicted"/>
<protein>
    <submittedName>
        <fullName evidence="2">Uncharacterized protein</fullName>
    </submittedName>
</protein>
<accession>A0A1M2VX67</accession>
<evidence type="ECO:0000313" key="2">
    <source>
        <dbReference type="EMBL" id="OJT12178.1"/>
    </source>
</evidence>
<dbReference type="AlphaFoldDB" id="A0A1M2VX67"/>
<dbReference type="Proteomes" id="UP000184267">
    <property type="component" value="Unassembled WGS sequence"/>
</dbReference>
<feature type="region of interest" description="Disordered" evidence="1">
    <location>
        <begin position="84"/>
        <end position="105"/>
    </location>
</feature>
<evidence type="ECO:0000256" key="1">
    <source>
        <dbReference type="SAM" id="MobiDB-lite"/>
    </source>
</evidence>
<gene>
    <name evidence="2" type="ORF">TRAPUB_11288</name>
</gene>
<reference evidence="2 3" key="1">
    <citation type="submission" date="2016-10" db="EMBL/GenBank/DDBJ databases">
        <title>Genome sequence of the basidiomycete white-rot fungus Trametes pubescens.</title>
        <authorList>
            <person name="Makela M.R."/>
            <person name="Granchi Z."/>
            <person name="Peng M."/>
            <person name="De Vries R.P."/>
            <person name="Grigoriev I."/>
            <person name="Riley R."/>
            <person name="Hilden K."/>
        </authorList>
    </citation>
    <scope>NUCLEOTIDE SEQUENCE [LARGE SCALE GENOMIC DNA]</scope>
    <source>
        <strain evidence="2 3">FBCC735</strain>
    </source>
</reference>
<dbReference type="EMBL" id="MNAD01000515">
    <property type="protein sequence ID" value="OJT12178.1"/>
    <property type="molecule type" value="Genomic_DNA"/>
</dbReference>